<evidence type="ECO:0000256" key="2">
    <source>
        <dbReference type="ARBA" id="ARBA00022840"/>
    </source>
</evidence>
<dbReference type="Gene3D" id="1.20.5.4820">
    <property type="match status" value="1"/>
</dbReference>
<keyword evidence="9" id="KW-1185">Reference proteome</keyword>
<evidence type="ECO:0000259" key="7">
    <source>
        <dbReference type="PROSITE" id="PS51456"/>
    </source>
</evidence>
<feature type="repeat" description="ANK" evidence="5">
    <location>
        <begin position="258"/>
        <end position="290"/>
    </location>
</feature>
<dbReference type="EMBL" id="JBJQND010000016">
    <property type="protein sequence ID" value="KAL3848329.1"/>
    <property type="molecule type" value="Genomic_DNA"/>
</dbReference>
<dbReference type="Gene3D" id="3.40.850.10">
    <property type="entry name" value="Kinesin motor domain"/>
    <property type="match status" value="1"/>
</dbReference>
<dbReference type="GO" id="GO:0005524">
    <property type="term" value="F:ATP binding"/>
    <property type="evidence" value="ECO:0007669"/>
    <property type="project" value="UniProtKB-UniRule"/>
</dbReference>
<dbReference type="GO" id="GO:0016459">
    <property type="term" value="C:myosin complex"/>
    <property type="evidence" value="ECO:0007669"/>
    <property type="project" value="UniProtKB-KW"/>
</dbReference>
<dbReference type="Gene3D" id="1.10.10.820">
    <property type="match status" value="1"/>
</dbReference>
<dbReference type="SMART" id="SM00242">
    <property type="entry name" value="MYSc"/>
    <property type="match status" value="1"/>
</dbReference>
<feature type="region of interest" description="Actin-binding" evidence="6">
    <location>
        <begin position="1011"/>
        <end position="1033"/>
    </location>
</feature>
<dbReference type="AlphaFoldDB" id="A0ABD3UFL2"/>
<dbReference type="PROSITE" id="PS50088">
    <property type="entry name" value="ANK_REPEAT"/>
    <property type="match status" value="3"/>
</dbReference>
<keyword evidence="6" id="KW-0009">Actin-binding</keyword>
<dbReference type="Gene3D" id="1.20.58.530">
    <property type="match status" value="1"/>
</dbReference>
<dbReference type="SUPFAM" id="SSF52540">
    <property type="entry name" value="P-loop containing nucleoside triphosphate hydrolases"/>
    <property type="match status" value="1"/>
</dbReference>
<dbReference type="GO" id="GO:0003779">
    <property type="term" value="F:actin binding"/>
    <property type="evidence" value="ECO:0007669"/>
    <property type="project" value="UniProtKB-KW"/>
</dbReference>
<keyword evidence="5" id="KW-0040">ANK repeat</keyword>
<dbReference type="GO" id="GO:0003774">
    <property type="term" value="F:cytoskeletal motor activity"/>
    <property type="evidence" value="ECO:0007669"/>
    <property type="project" value="UniProtKB-UniRule"/>
</dbReference>
<keyword evidence="2 6" id="KW-0067">ATP-binding</keyword>
<evidence type="ECO:0000256" key="3">
    <source>
        <dbReference type="ARBA" id="ARBA00023123"/>
    </source>
</evidence>
<dbReference type="CDD" id="cd00124">
    <property type="entry name" value="MYSc"/>
    <property type="match status" value="1"/>
</dbReference>
<dbReference type="InterPro" id="IPR027417">
    <property type="entry name" value="P-loop_NTPase"/>
</dbReference>
<keyword evidence="3 6" id="KW-0518">Myosin</keyword>
<dbReference type="InterPro" id="IPR036961">
    <property type="entry name" value="Kinesin_motor_dom_sf"/>
</dbReference>
<dbReference type="PROSITE" id="PS50297">
    <property type="entry name" value="ANK_REP_REGION"/>
    <property type="match status" value="2"/>
</dbReference>
<comment type="similarity">
    <text evidence="6">Belongs to the TRAFAC class myosin-kinesin ATPase superfamily. Myosin family.</text>
</comment>
<feature type="binding site" evidence="6">
    <location>
        <begin position="510"/>
        <end position="517"/>
    </location>
    <ligand>
        <name>ATP</name>
        <dbReference type="ChEBI" id="CHEBI:30616"/>
    </ligand>
</feature>
<reference evidence="8 9" key="1">
    <citation type="submission" date="2024-11" db="EMBL/GenBank/DDBJ databases">
        <title>Chromosome-level genome assembly of the freshwater bivalve Anodonta woodiana.</title>
        <authorList>
            <person name="Chen X."/>
        </authorList>
    </citation>
    <scope>NUCLEOTIDE SEQUENCE [LARGE SCALE GENOMIC DNA]</scope>
    <source>
        <strain evidence="8">MN2024</strain>
        <tissue evidence="8">Gills</tissue>
    </source>
</reference>
<dbReference type="Pfam" id="PF12796">
    <property type="entry name" value="Ank_2"/>
    <property type="match status" value="2"/>
</dbReference>
<evidence type="ECO:0000256" key="4">
    <source>
        <dbReference type="ARBA" id="ARBA00023175"/>
    </source>
</evidence>
<dbReference type="Gene3D" id="1.20.120.720">
    <property type="entry name" value="Myosin VI head, motor domain, U50 subdomain"/>
    <property type="match status" value="1"/>
</dbReference>
<dbReference type="Gene3D" id="1.25.40.20">
    <property type="entry name" value="Ankyrin repeat-containing domain"/>
    <property type="match status" value="3"/>
</dbReference>
<dbReference type="PANTHER" id="PTHR47335:SF1">
    <property type="entry name" value="UNCONVENTIONAL MYOSIN-XVI"/>
    <property type="match status" value="1"/>
</dbReference>
<dbReference type="PRINTS" id="PR00193">
    <property type="entry name" value="MYOSINHEAVY"/>
</dbReference>
<name>A0ABD3UFL2_SINWO</name>
<evidence type="ECO:0000313" key="9">
    <source>
        <dbReference type="Proteomes" id="UP001634394"/>
    </source>
</evidence>
<evidence type="ECO:0000313" key="8">
    <source>
        <dbReference type="EMBL" id="KAL3848329.1"/>
    </source>
</evidence>
<dbReference type="SUPFAM" id="SSF48403">
    <property type="entry name" value="Ankyrin repeat"/>
    <property type="match status" value="1"/>
</dbReference>
<protein>
    <recommendedName>
        <fullName evidence="7">Myosin motor domain-containing protein</fullName>
    </recommendedName>
</protein>
<evidence type="ECO:0000256" key="1">
    <source>
        <dbReference type="ARBA" id="ARBA00022741"/>
    </source>
</evidence>
<dbReference type="InterPro" id="IPR036770">
    <property type="entry name" value="Ankyrin_rpt-contain_sf"/>
</dbReference>
<evidence type="ECO:0000256" key="6">
    <source>
        <dbReference type="PROSITE-ProRule" id="PRU00782"/>
    </source>
</evidence>
<sequence>MEIEQSVLENLPINQRQKVCRQIRQQQVKNYLDFLKSELAKSNKDIPKHKKTNKRRTNVTFGQNYVLQDAVENLNDREVLSLLKSGADSSFATGNGVTLLHKCCAEDNASIAEILINEGVDVNCRDDDLWAPLHTACFCESLEVIQLLLKNKADATLLDIDGYFPHEHTPEGSEVRQLMEEYLSQLGIDQNRLKELRLDIPRQMLAEVKNLLVSGADMNALNSNGISLLHISSANGYKQVMKALLQNFKTDVNVVDIRGWTPLHVAARFDQVKAVKMLLKHKANPNAVDGFGLKPSAITNSDEIRGILLKAEQRVKKGEVKIEKSEDEEDAVNEAEQKTALQPIRVNSRIMKSKRGSFGKEDKLMEAMMMYSTIQDDGRENYYESLKEEEEKVDEDYTSVIWKAASSEPGDLPFCMENDNLADISDIKEETILTEIQKRYSKNQIYTLVCDVLIAVNPFKDLPYYGKTISMKYHSGELSYKLPPHIYISAESAYQNLLHAQHSQCCVISGESGAGKTESCKFIVQHLLRIAGSDETNLNSKINKMNPLLEAFGNAKTVMNDNSSRFAKFMELFFTSDGKVMGARILEYLLEKSRIIFQGKGECNFHIFYWMMSGLSPEEINVYNLRKDGKHRYLQPRGGADMSQLFNKDNKAKFWEVKECFKFIGFSQDDIHCILQVLSIVLHLGDISFHGVGNNDAAQISNPVNLQTVADMLEVSADEFGSALVAEYTVTRGEQIKKERTLQQAEDCRDALAKTLYGHLFSWIVNGMNQLLQPEEESACLQIGLLDIFGFENFPRNSFEQLCINLANEQLQLFTNDHVFHKEQQECLLEGVPLVKIDLSSNQNVLDLFLERHTGVLDILDEESTFPKATDKSLAAKLHKIPGKKYPNLYKTPRDEGTMFTVVHYAGSVTYELVGFLDKNRDTLPNAVLCTMKASNKLLIKEFFLSKITRTGSLAPSARQQRMSRRTTKKAASPFEFFKKLRGGKQEEMKPKVASHRKGPSTVAHYFQNSLTELVNKIQLAEPQFIRCLKPNTSKAAMLFDPQYILSQLRYTGVADIVQIRKFGYPLRLTFHEFQRRYKSLALCALPQFRPMTDIEKCKQVLQKYRITDYKVGKTKLFFSHSHGLELKKLTTNVEKKVITAQIAEITKSLESLDNLLNIYEELPPVDFRVNQTSYDKADEYENNPSQTKNLEDNNPYDDAVSLGIIQGQGKLCEVIFEMSN</sequence>
<dbReference type="InterPro" id="IPR052838">
    <property type="entry name" value="Myosin-XVI"/>
</dbReference>
<evidence type="ECO:0000256" key="5">
    <source>
        <dbReference type="PROSITE-ProRule" id="PRU00023"/>
    </source>
</evidence>
<feature type="repeat" description="ANK" evidence="5">
    <location>
        <begin position="128"/>
        <end position="160"/>
    </location>
</feature>
<dbReference type="SMART" id="SM00248">
    <property type="entry name" value="ANK"/>
    <property type="match status" value="4"/>
</dbReference>
<dbReference type="InterPro" id="IPR001609">
    <property type="entry name" value="Myosin_head_motor_dom-like"/>
</dbReference>
<accession>A0ABD3UFL2</accession>
<dbReference type="Proteomes" id="UP001634394">
    <property type="component" value="Unassembled WGS sequence"/>
</dbReference>
<keyword evidence="4 6" id="KW-0505">Motor protein</keyword>
<gene>
    <name evidence="8" type="ORF">ACJMK2_019197</name>
</gene>
<organism evidence="8 9">
    <name type="scientific">Sinanodonta woodiana</name>
    <name type="common">Chinese pond mussel</name>
    <name type="synonym">Anodonta woodiana</name>
    <dbReference type="NCBI Taxonomy" id="1069815"/>
    <lineage>
        <taxon>Eukaryota</taxon>
        <taxon>Metazoa</taxon>
        <taxon>Spiralia</taxon>
        <taxon>Lophotrochozoa</taxon>
        <taxon>Mollusca</taxon>
        <taxon>Bivalvia</taxon>
        <taxon>Autobranchia</taxon>
        <taxon>Heteroconchia</taxon>
        <taxon>Palaeoheterodonta</taxon>
        <taxon>Unionida</taxon>
        <taxon>Unionoidea</taxon>
        <taxon>Unionidae</taxon>
        <taxon>Unioninae</taxon>
        <taxon>Sinanodonta</taxon>
    </lineage>
</organism>
<proteinExistence type="inferred from homology"/>
<dbReference type="PANTHER" id="PTHR47335">
    <property type="entry name" value="UNCONVENTIONAL MYOSIN-XVI"/>
    <property type="match status" value="1"/>
</dbReference>
<dbReference type="PROSITE" id="PS51456">
    <property type="entry name" value="MYOSIN_MOTOR"/>
    <property type="match status" value="1"/>
</dbReference>
<keyword evidence="1 6" id="KW-0547">Nucleotide-binding</keyword>
<dbReference type="Pfam" id="PF00063">
    <property type="entry name" value="Myosin_head"/>
    <property type="match status" value="1"/>
</dbReference>
<comment type="caution">
    <text evidence="8">The sequence shown here is derived from an EMBL/GenBank/DDBJ whole genome shotgun (WGS) entry which is preliminary data.</text>
</comment>
<feature type="repeat" description="ANK" evidence="5">
    <location>
        <begin position="95"/>
        <end position="127"/>
    </location>
</feature>
<feature type="domain" description="Myosin motor" evidence="7">
    <location>
        <begin position="416"/>
        <end position="1132"/>
    </location>
</feature>
<dbReference type="InterPro" id="IPR002110">
    <property type="entry name" value="Ankyrin_rpt"/>
</dbReference>